<sequence length="421" mass="46994">MLKEVRYINWKSFGKTTLYIDPLTILIGTNASGKSNALDGLAFLKRLAQGKDLQSALMGESTVILDSKINAVRGGVEWAARKPGTVFTLETLISINENFDYEYRLEVRTEPHVELMSESLALLEYKKRSEKRTELFGATVVQDDSPSVLVSLYNGLKGRPKKREFRRNVSILSQLRNQELKDEVIKGIETVISTHENVFILDPVPALMRDYSSLSNVLASNAHNIAGVIAAYPSLEQKELENLLSSYVTRLPEGDIRRVWAEPVGRFNSDAMLYCEEKWSTAVETLIMDARGMSDGTLRFLGILTALLTRPENSLIVIEEIDNGLHPSRAQLLLNMLKEIGTDRKIDILMTTHNPALMDALGPEMVPFVITAHRSWETGESKLTLLEEIDNLPKLLASGPIGKIATNGKLEEVLSKRKEGN</sequence>
<dbReference type="Gene3D" id="3.40.50.300">
    <property type="entry name" value="P-loop containing nucleotide triphosphate hydrolases"/>
    <property type="match status" value="1"/>
</dbReference>
<dbReference type="Proteomes" id="UP000300879">
    <property type="component" value="Chromosome"/>
</dbReference>
<dbReference type="InterPro" id="IPR003959">
    <property type="entry name" value="ATPase_AAA_core"/>
</dbReference>
<protein>
    <submittedName>
        <fullName evidence="2">SMC domain-containing protein</fullName>
    </submittedName>
</protein>
<name>A0A4V1G4D9_9BACL</name>
<gene>
    <name evidence="2" type="ORF">E6C60_3644</name>
</gene>
<evidence type="ECO:0000313" key="2">
    <source>
        <dbReference type="EMBL" id="QCT04354.1"/>
    </source>
</evidence>
<dbReference type="KEGG" id="palo:E6C60_3644"/>
<evidence type="ECO:0000313" key="3">
    <source>
        <dbReference type="Proteomes" id="UP000300879"/>
    </source>
</evidence>
<dbReference type="SUPFAM" id="SSF52540">
    <property type="entry name" value="P-loop containing nucleoside triphosphate hydrolases"/>
    <property type="match status" value="1"/>
</dbReference>
<dbReference type="RefSeq" id="WP_138227076.1">
    <property type="nucleotide sequence ID" value="NZ_CP040396.1"/>
</dbReference>
<dbReference type="InterPro" id="IPR014555">
    <property type="entry name" value="RecF-like"/>
</dbReference>
<dbReference type="EMBL" id="CP040396">
    <property type="protein sequence ID" value="QCT04354.1"/>
    <property type="molecule type" value="Genomic_DNA"/>
</dbReference>
<accession>A0A4V1G4D9</accession>
<dbReference type="InterPro" id="IPR027417">
    <property type="entry name" value="P-loop_NTPase"/>
</dbReference>
<dbReference type="GO" id="GO:0016887">
    <property type="term" value="F:ATP hydrolysis activity"/>
    <property type="evidence" value="ECO:0007669"/>
    <property type="project" value="InterPro"/>
</dbReference>
<dbReference type="PANTHER" id="PTHR40396">
    <property type="entry name" value="ATPASE-LIKE PROTEIN"/>
    <property type="match status" value="1"/>
</dbReference>
<dbReference type="CDD" id="cd00267">
    <property type="entry name" value="ABC_ATPase"/>
    <property type="match status" value="1"/>
</dbReference>
<feature type="domain" description="ATPase AAA-type core" evidence="1">
    <location>
        <begin position="23"/>
        <end position="359"/>
    </location>
</feature>
<organism evidence="2 3">
    <name type="scientific">Paenibacillus algicola</name>
    <dbReference type="NCBI Taxonomy" id="2565926"/>
    <lineage>
        <taxon>Bacteria</taxon>
        <taxon>Bacillati</taxon>
        <taxon>Bacillota</taxon>
        <taxon>Bacilli</taxon>
        <taxon>Bacillales</taxon>
        <taxon>Paenibacillaceae</taxon>
        <taxon>Paenibacillus</taxon>
    </lineage>
</organism>
<evidence type="ECO:0000259" key="1">
    <source>
        <dbReference type="Pfam" id="PF13304"/>
    </source>
</evidence>
<keyword evidence="3" id="KW-1185">Reference proteome</keyword>
<dbReference type="GO" id="GO:0005524">
    <property type="term" value="F:ATP binding"/>
    <property type="evidence" value="ECO:0007669"/>
    <property type="project" value="InterPro"/>
</dbReference>
<dbReference type="PANTHER" id="PTHR40396:SF1">
    <property type="entry name" value="ATPASE AAA-TYPE CORE DOMAIN-CONTAINING PROTEIN"/>
    <property type="match status" value="1"/>
</dbReference>
<reference evidence="2 3" key="1">
    <citation type="submission" date="2019-05" db="EMBL/GenBank/DDBJ databases">
        <authorList>
            <person name="Chen C."/>
        </authorList>
    </citation>
    <scope>NUCLEOTIDE SEQUENCE [LARGE SCALE GENOMIC DNA]</scope>
    <source>
        <strain evidence="2 3">HB172198</strain>
    </source>
</reference>
<dbReference type="OrthoDB" id="9809324at2"/>
<dbReference type="AlphaFoldDB" id="A0A4V1G4D9"/>
<dbReference type="Pfam" id="PF13304">
    <property type="entry name" value="AAA_21"/>
    <property type="match status" value="1"/>
</dbReference>
<proteinExistence type="predicted"/>
<dbReference type="PIRSF" id="PIRSF029347">
    <property type="entry name" value="RecF"/>
    <property type="match status" value="1"/>
</dbReference>